<gene>
    <name evidence="7" type="primary">msmE</name>
    <name evidence="7" type="ORF">HMI01_24580</name>
    <name evidence="8" type="ORF">SAMN05421668_13114</name>
</gene>
<dbReference type="PROSITE" id="PS51257">
    <property type="entry name" value="PROKAR_LIPOPROTEIN"/>
    <property type="match status" value="1"/>
</dbReference>
<keyword evidence="2 6" id="KW-0732">Signal</keyword>
<reference evidence="8 9" key="1">
    <citation type="submission" date="2016-10" db="EMBL/GenBank/DDBJ databases">
        <authorList>
            <person name="de Groot N.N."/>
        </authorList>
    </citation>
    <scope>NUCLEOTIDE SEQUENCE [LARGE SCALE GENOMIC DNA]</scope>
    <source>
        <strain evidence="8 9">DSM 17074</strain>
    </source>
</reference>
<reference evidence="7 10" key="2">
    <citation type="submission" date="2019-07" db="EMBL/GenBank/DDBJ databases">
        <title>Whole genome shotgun sequence of Halolactibacillus miurensis NBRC 100873.</title>
        <authorList>
            <person name="Hosoyama A."/>
            <person name="Uohara A."/>
            <person name="Ohji S."/>
            <person name="Ichikawa N."/>
        </authorList>
    </citation>
    <scope>NUCLEOTIDE SEQUENCE [LARGE SCALE GENOMIC DNA]</scope>
    <source>
        <strain evidence="7 10">NBRC 100873</strain>
    </source>
</reference>
<dbReference type="OrthoDB" id="9798191at2"/>
<evidence type="ECO:0000313" key="8">
    <source>
        <dbReference type="EMBL" id="SFT03822.1"/>
    </source>
</evidence>
<feature type="signal peptide" evidence="6">
    <location>
        <begin position="1"/>
        <end position="19"/>
    </location>
</feature>
<accession>A0A1I6UQS3</accession>
<evidence type="ECO:0000256" key="1">
    <source>
        <dbReference type="ARBA" id="ARBA00022475"/>
    </source>
</evidence>
<dbReference type="STRING" id="306541.SAMN05421668_13114"/>
<keyword evidence="4" id="KW-0564">Palmitate</keyword>
<dbReference type="Gene3D" id="3.40.190.10">
    <property type="entry name" value="Periplasmic binding protein-like II"/>
    <property type="match status" value="2"/>
</dbReference>
<evidence type="ECO:0000256" key="5">
    <source>
        <dbReference type="ARBA" id="ARBA00023288"/>
    </source>
</evidence>
<proteinExistence type="predicted"/>
<dbReference type="Proteomes" id="UP000199139">
    <property type="component" value="Unassembled WGS sequence"/>
</dbReference>
<keyword evidence="1" id="KW-1003">Cell membrane</keyword>
<dbReference type="Pfam" id="PF01547">
    <property type="entry name" value="SBP_bac_1"/>
    <property type="match status" value="1"/>
</dbReference>
<dbReference type="PANTHER" id="PTHR43649:SF33">
    <property type="entry name" value="POLYGALACTURONAN_RHAMNOGALACTURONAN-BINDING PROTEIN YTCQ"/>
    <property type="match status" value="1"/>
</dbReference>
<feature type="chain" id="PRO_5039727090" evidence="6">
    <location>
        <begin position="20"/>
        <end position="412"/>
    </location>
</feature>
<evidence type="ECO:0000256" key="6">
    <source>
        <dbReference type="SAM" id="SignalP"/>
    </source>
</evidence>
<dbReference type="InterPro" id="IPR006059">
    <property type="entry name" value="SBP"/>
</dbReference>
<evidence type="ECO:0000256" key="4">
    <source>
        <dbReference type="ARBA" id="ARBA00023139"/>
    </source>
</evidence>
<keyword evidence="10" id="KW-1185">Reference proteome</keyword>
<dbReference type="PANTHER" id="PTHR43649">
    <property type="entry name" value="ARABINOSE-BINDING PROTEIN-RELATED"/>
    <property type="match status" value="1"/>
</dbReference>
<evidence type="ECO:0000313" key="9">
    <source>
        <dbReference type="Proteomes" id="UP000199139"/>
    </source>
</evidence>
<evidence type="ECO:0000313" key="10">
    <source>
        <dbReference type="Proteomes" id="UP000321773"/>
    </source>
</evidence>
<sequence>MNKMLKGLIVMLLAVLVLAACGDDTSDGGSSDSGSGDQVELEFFQFKSEAVKEFDVLIEKFEADNPNITVVQNNSPDADTVLFSRLSQNDIPDVMTINGGVTFGEVARAGVLKDLSDDALLDTVTDEYEDMLKRLSGTEELYAFPHSVNANGVLYNKTIFNDLGLEIPTTWDDFIALLDEIKTSDVNPLMSTYGEAWTVLPPLNTIASNTHGMAFFDELEAGNTSFTEVYGEIAEKVKTLLPYAENDVFGYDYNMGNTAFANGEAAMYMQGVWALGPILEANPDLEVGVFPMPATNDHNSIVSGVDVAIAMAKDGDHPEEAQKFVEFLLQPENVEFYLETQRMFAAVEGAEQTDPALEELQPYFEEGDVLPFSDHYYPQGYGVEIMFQDYLLGGELDGLLSEMDSEYERLSE</sequence>
<keyword evidence="5" id="KW-0449">Lipoprotein</keyword>
<dbReference type="InterPro" id="IPR050490">
    <property type="entry name" value="Bact_solute-bd_prot1"/>
</dbReference>
<dbReference type="RefSeq" id="WP_089855434.1">
    <property type="nucleotide sequence ID" value="NZ_BJWJ01000035.1"/>
</dbReference>
<dbReference type="EMBL" id="BJWJ01000035">
    <property type="protein sequence ID" value="GEM05470.1"/>
    <property type="molecule type" value="Genomic_DNA"/>
</dbReference>
<name>A0A1I6UQS3_9BACI</name>
<evidence type="ECO:0000313" key="7">
    <source>
        <dbReference type="EMBL" id="GEM05470.1"/>
    </source>
</evidence>
<evidence type="ECO:0000256" key="2">
    <source>
        <dbReference type="ARBA" id="ARBA00022729"/>
    </source>
</evidence>
<protein>
    <submittedName>
        <fullName evidence="7">ABC transporter substrate-binding protein</fullName>
    </submittedName>
    <submittedName>
        <fullName evidence="8">Raffinose/stachyose/melibiose transport system substrate-binding protein</fullName>
    </submittedName>
</protein>
<dbReference type="EMBL" id="FPAI01000031">
    <property type="protein sequence ID" value="SFT03822.1"/>
    <property type="molecule type" value="Genomic_DNA"/>
</dbReference>
<dbReference type="Proteomes" id="UP000321773">
    <property type="component" value="Unassembled WGS sequence"/>
</dbReference>
<organism evidence="8 9">
    <name type="scientific">Halolactibacillus miurensis</name>
    <dbReference type="NCBI Taxonomy" id="306541"/>
    <lineage>
        <taxon>Bacteria</taxon>
        <taxon>Bacillati</taxon>
        <taxon>Bacillota</taxon>
        <taxon>Bacilli</taxon>
        <taxon>Bacillales</taxon>
        <taxon>Bacillaceae</taxon>
        <taxon>Halolactibacillus</taxon>
    </lineage>
</organism>
<dbReference type="SUPFAM" id="SSF53850">
    <property type="entry name" value="Periplasmic binding protein-like II"/>
    <property type="match status" value="1"/>
</dbReference>
<dbReference type="AlphaFoldDB" id="A0A1I6UQS3"/>
<evidence type="ECO:0000256" key="3">
    <source>
        <dbReference type="ARBA" id="ARBA00023136"/>
    </source>
</evidence>
<keyword evidence="3" id="KW-0472">Membrane</keyword>